<evidence type="ECO:0000313" key="3">
    <source>
        <dbReference type="EMBL" id="KTW00307.1"/>
    </source>
</evidence>
<dbReference type="RefSeq" id="WP_058744647.1">
    <property type="nucleotide sequence ID" value="NZ_LDTF01000015.1"/>
</dbReference>
<dbReference type="InterPro" id="IPR037143">
    <property type="entry name" value="4-PPantetheinyl_Trfase_dom_sf"/>
</dbReference>
<evidence type="ECO:0000256" key="1">
    <source>
        <dbReference type="ARBA" id="ARBA00022679"/>
    </source>
</evidence>
<accession>A0A147IX80</accession>
<dbReference type="EMBL" id="LDTF01000015">
    <property type="protein sequence ID" value="KTW00307.1"/>
    <property type="molecule type" value="Genomic_DNA"/>
</dbReference>
<dbReference type="PATRIC" id="fig|172044.3.peg.614"/>
<feature type="domain" description="4'-phosphopantetheinyl transferase" evidence="2">
    <location>
        <begin position="87"/>
        <end position="174"/>
    </location>
</feature>
<organism evidence="3 4">
    <name type="scientific">Sphingomonas yabuuchiae</name>
    <dbReference type="NCBI Taxonomy" id="172044"/>
    <lineage>
        <taxon>Bacteria</taxon>
        <taxon>Pseudomonadati</taxon>
        <taxon>Pseudomonadota</taxon>
        <taxon>Alphaproteobacteria</taxon>
        <taxon>Sphingomonadales</taxon>
        <taxon>Sphingomonadaceae</taxon>
        <taxon>Sphingomonas</taxon>
    </lineage>
</organism>
<dbReference type="AlphaFoldDB" id="A0A147IX80"/>
<sequence>MIPLRHDGPLDRLAWDGRAPVIWRTADPGRGKRAPLAEALLTRLAGGSVRLARSTAGQPQVAAPQGWYIGLAGRGEACLIAAARQPIAVDRETIDDAPPLWDMLTPAEARDVRAAPDPSRQWLRRWTIKEAYAKLIGDPRQIAAETIETRLIDDRQATAHRQGERNAHCWTREEGGAIETVALWA</sequence>
<dbReference type="OrthoDB" id="7549999at2"/>
<reference evidence="3 4" key="1">
    <citation type="journal article" date="2016" name="Front. Microbiol.">
        <title>Genomic Resource of Rice Seed Associated Bacteria.</title>
        <authorList>
            <person name="Midha S."/>
            <person name="Bansal K."/>
            <person name="Sharma S."/>
            <person name="Kumar N."/>
            <person name="Patil P.P."/>
            <person name="Chaudhry V."/>
            <person name="Patil P.B."/>
        </authorList>
    </citation>
    <scope>NUCLEOTIDE SEQUENCE [LARGE SCALE GENOMIC DNA]</scope>
    <source>
        <strain evidence="3 4">NS355</strain>
    </source>
</reference>
<gene>
    <name evidence="3" type="ORF">NS355_04800</name>
</gene>
<protein>
    <recommendedName>
        <fullName evidence="2">4'-phosphopantetheinyl transferase domain-containing protein</fullName>
    </recommendedName>
</protein>
<keyword evidence="1" id="KW-0808">Transferase</keyword>
<dbReference type="SUPFAM" id="SSF56214">
    <property type="entry name" value="4'-phosphopantetheinyl transferase"/>
    <property type="match status" value="1"/>
</dbReference>
<comment type="caution">
    <text evidence="3">The sequence shown here is derived from an EMBL/GenBank/DDBJ whole genome shotgun (WGS) entry which is preliminary data.</text>
</comment>
<dbReference type="GO" id="GO:0008897">
    <property type="term" value="F:holo-[acyl-carrier-protein] synthase activity"/>
    <property type="evidence" value="ECO:0007669"/>
    <property type="project" value="InterPro"/>
</dbReference>
<dbReference type="Gene3D" id="3.90.470.20">
    <property type="entry name" value="4'-phosphopantetheinyl transferase domain"/>
    <property type="match status" value="2"/>
</dbReference>
<name>A0A147IX80_9SPHN</name>
<dbReference type="InterPro" id="IPR008278">
    <property type="entry name" value="4-PPantetheinyl_Trfase_dom"/>
</dbReference>
<proteinExistence type="predicted"/>
<evidence type="ECO:0000259" key="2">
    <source>
        <dbReference type="Pfam" id="PF01648"/>
    </source>
</evidence>
<dbReference type="Pfam" id="PF01648">
    <property type="entry name" value="ACPS"/>
    <property type="match status" value="1"/>
</dbReference>
<dbReference type="Proteomes" id="UP000073923">
    <property type="component" value="Unassembled WGS sequence"/>
</dbReference>
<dbReference type="GO" id="GO:0000287">
    <property type="term" value="F:magnesium ion binding"/>
    <property type="evidence" value="ECO:0007669"/>
    <property type="project" value="InterPro"/>
</dbReference>
<evidence type="ECO:0000313" key="4">
    <source>
        <dbReference type="Proteomes" id="UP000073923"/>
    </source>
</evidence>